<accession>A0A6S7HRL0</accession>
<evidence type="ECO:0000313" key="1">
    <source>
        <dbReference type="EMBL" id="CAB4008164.1"/>
    </source>
</evidence>
<reference evidence="1" key="1">
    <citation type="submission" date="2020-04" db="EMBL/GenBank/DDBJ databases">
        <authorList>
            <person name="Alioto T."/>
            <person name="Alioto T."/>
            <person name="Gomez Garrido J."/>
        </authorList>
    </citation>
    <scope>NUCLEOTIDE SEQUENCE</scope>
    <source>
        <strain evidence="1">A484AB</strain>
    </source>
</reference>
<keyword evidence="2" id="KW-1185">Reference proteome</keyword>
<dbReference type="Pfam" id="PF08685">
    <property type="entry name" value="GON"/>
    <property type="match status" value="1"/>
</dbReference>
<sequence>MNCKHIQESGIKQDGEYNLFVMWPNDKRSGKVYCADMASKTPLEYVTLPAGEGNNFARHYQKQTHEKQETMFTKIRLNLAEMKIVTNDYRFATTNVPGVYHRYATAGDCKSYGCTDPRSGIFQVDISGTSFRLPLTIPYKYVSHPACAQKLFSPTMDASRLRWSATCGGRCGGCAPEYLHLELSG</sequence>
<proteinExistence type="predicted"/>
<comment type="caution">
    <text evidence="1">The sequence shown here is derived from an EMBL/GenBank/DDBJ whole genome shotgun (WGS) entry which is preliminary data.</text>
</comment>
<dbReference type="Proteomes" id="UP001152795">
    <property type="component" value="Unassembled WGS sequence"/>
</dbReference>
<evidence type="ECO:0000313" key="2">
    <source>
        <dbReference type="Proteomes" id="UP001152795"/>
    </source>
</evidence>
<dbReference type="OrthoDB" id="5855429at2759"/>
<organism evidence="1 2">
    <name type="scientific">Paramuricea clavata</name>
    <name type="common">Red gorgonian</name>
    <name type="synonym">Violescent sea-whip</name>
    <dbReference type="NCBI Taxonomy" id="317549"/>
    <lineage>
        <taxon>Eukaryota</taxon>
        <taxon>Metazoa</taxon>
        <taxon>Cnidaria</taxon>
        <taxon>Anthozoa</taxon>
        <taxon>Octocorallia</taxon>
        <taxon>Malacalcyonacea</taxon>
        <taxon>Plexauridae</taxon>
        <taxon>Paramuricea</taxon>
    </lineage>
</organism>
<dbReference type="AlphaFoldDB" id="A0A6S7HRL0"/>
<dbReference type="GO" id="GO:0004222">
    <property type="term" value="F:metalloendopeptidase activity"/>
    <property type="evidence" value="ECO:0007669"/>
    <property type="project" value="InterPro"/>
</dbReference>
<dbReference type="GO" id="GO:0008270">
    <property type="term" value="F:zinc ion binding"/>
    <property type="evidence" value="ECO:0007669"/>
    <property type="project" value="InterPro"/>
</dbReference>
<dbReference type="PROSITE" id="PS51046">
    <property type="entry name" value="GON"/>
    <property type="match status" value="1"/>
</dbReference>
<protein>
    <submittedName>
        <fullName evidence="1">A disintegrin and metallo ase with thrombospondin motifs 9</fullName>
    </submittedName>
</protein>
<gene>
    <name evidence="1" type="ORF">PACLA_8A017457</name>
</gene>
<dbReference type="EMBL" id="CACRXK020006040">
    <property type="protein sequence ID" value="CAB4008164.1"/>
    <property type="molecule type" value="Genomic_DNA"/>
</dbReference>
<dbReference type="InterPro" id="IPR012314">
    <property type="entry name" value="Pept_M12B_GON-ADAMTSs"/>
</dbReference>
<name>A0A6S7HRL0_PARCT</name>